<dbReference type="InterPro" id="IPR015422">
    <property type="entry name" value="PyrdxlP-dep_Trfase_small"/>
</dbReference>
<evidence type="ECO:0000259" key="11">
    <source>
        <dbReference type="Pfam" id="PF00155"/>
    </source>
</evidence>
<accession>A0A8H4J2U4</accession>
<dbReference type="GO" id="GO:0030170">
    <property type="term" value="F:pyridoxal phosphate binding"/>
    <property type="evidence" value="ECO:0007669"/>
    <property type="project" value="InterPro"/>
</dbReference>
<dbReference type="GO" id="GO:0008483">
    <property type="term" value="F:transaminase activity"/>
    <property type="evidence" value="ECO:0007669"/>
    <property type="project" value="UniProtKB-KW"/>
</dbReference>
<feature type="transmembrane region" description="Helical" evidence="10">
    <location>
        <begin position="454"/>
        <end position="472"/>
    </location>
</feature>
<dbReference type="InterPro" id="IPR050478">
    <property type="entry name" value="Ethylene_sulfur-biosynth"/>
</dbReference>
<comment type="caution">
    <text evidence="13">The sequence shown here is derived from an EMBL/GenBank/DDBJ whole genome shotgun (WGS) entry which is preliminary data.</text>
</comment>
<dbReference type="PRINTS" id="PR00753">
    <property type="entry name" value="ACCSYNTHASE"/>
</dbReference>
<dbReference type="PANTHER" id="PTHR43795">
    <property type="entry name" value="BIFUNCTIONAL ASPARTATE AMINOTRANSFERASE AND GLUTAMATE/ASPARTATE-PREPHENATE AMINOTRANSFERASE-RELATED"/>
    <property type="match status" value="1"/>
</dbReference>
<gene>
    <name evidence="13" type="ORF">GTA08_BOTSDO13762</name>
</gene>
<keyword evidence="4 13" id="KW-0032">Aminotransferase</keyword>
<evidence type="ECO:0000259" key="12">
    <source>
        <dbReference type="Pfam" id="PF13813"/>
    </source>
</evidence>
<evidence type="ECO:0000256" key="2">
    <source>
        <dbReference type="ARBA" id="ARBA00004141"/>
    </source>
</evidence>
<feature type="domain" description="Wax synthase" evidence="12">
    <location>
        <begin position="653"/>
        <end position="728"/>
    </location>
</feature>
<dbReference type="Pfam" id="PF00155">
    <property type="entry name" value="Aminotran_1_2"/>
    <property type="match status" value="1"/>
</dbReference>
<evidence type="ECO:0000256" key="8">
    <source>
        <dbReference type="ARBA" id="ARBA00022989"/>
    </source>
</evidence>
<comment type="cofactor">
    <cofactor evidence="1">
        <name>pyridoxal 5'-phosphate</name>
        <dbReference type="ChEBI" id="CHEBI:597326"/>
    </cofactor>
</comment>
<keyword evidence="6 10" id="KW-0812">Transmembrane</keyword>
<dbReference type="GO" id="GO:0006520">
    <property type="term" value="P:amino acid metabolic process"/>
    <property type="evidence" value="ECO:0007669"/>
    <property type="project" value="TreeGrafter"/>
</dbReference>
<proteinExistence type="inferred from homology"/>
<feature type="transmembrane region" description="Helical" evidence="10">
    <location>
        <begin position="740"/>
        <end position="761"/>
    </location>
</feature>
<dbReference type="GO" id="GO:0016020">
    <property type="term" value="C:membrane"/>
    <property type="evidence" value="ECO:0007669"/>
    <property type="project" value="UniProtKB-SubCell"/>
</dbReference>
<evidence type="ECO:0000256" key="3">
    <source>
        <dbReference type="ARBA" id="ARBA00007441"/>
    </source>
</evidence>
<evidence type="ECO:0000256" key="7">
    <source>
        <dbReference type="ARBA" id="ARBA00022898"/>
    </source>
</evidence>
<reference evidence="13" key="1">
    <citation type="submission" date="2020-04" db="EMBL/GenBank/DDBJ databases">
        <title>Genome Assembly and Annotation of Botryosphaeria dothidea sdau 11-99, a Latent Pathogen of Apple Fruit Ring Rot in China.</title>
        <authorList>
            <person name="Yu C."/>
            <person name="Diao Y."/>
            <person name="Lu Q."/>
            <person name="Zhao J."/>
            <person name="Cui S."/>
            <person name="Peng C."/>
            <person name="He B."/>
            <person name="Liu H."/>
        </authorList>
    </citation>
    <scope>NUCLEOTIDE SEQUENCE [LARGE SCALE GENOMIC DNA]</scope>
    <source>
        <strain evidence="13">Sdau11-99</strain>
    </source>
</reference>
<protein>
    <submittedName>
        <fullName evidence="13">Aminotransferase GliI</fullName>
    </submittedName>
</protein>
<evidence type="ECO:0000256" key="6">
    <source>
        <dbReference type="ARBA" id="ARBA00022692"/>
    </source>
</evidence>
<evidence type="ECO:0000256" key="5">
    <source>
        <dbReference type="ARBA" id="ARBA00022679"/>
    </source>
</evidence>
<keyword evidence="7" id="KW-0663">Pyridoxal phosphate</keyword>
<dbReference type="Pfam" id="PF13813">
    <property type="entry name" value="MBOAT_2"/>
    <property type="match status" value="1"/>
</dbReference>
<keyword evidence="14" id="KW-1185">Reference proteome</keyword>
<comment type="similarity">
    <text evidence="3">Belongs to the class-I pyridoxal-phosphate-dependent aminotransferase family.</text>
</comment>
<dbReference type="InterPro" id="IPR015421">
    <property type="entry name" value="PyrdxlP-dep_Trfase_major"/>
</dbReference>
<dbReference type="Gene3D" id="3.40.640.10">
    <property type="entry name" value="Type I PLP-dependent aspartate aminotransferase-like (Major domain)"/>
    <property type="match status" value="1"/>
</dbReference>
<evidence type="ECO:0000313" key="14">
    <source>
        <dbReference type="Proteomes" id="UP000572817"/>
    </source>
</evidence>
<keyword evidence="5" id="KW-0808">Transferase</keyword>
<evidence type="ECO:0000256" key="9">
    <source>
        <dbReference type="ARBA" id="ARBA00023136"/>
    </source>
</evidence>
<dbReference type="EMBL" id="WWBZ02000013">
    <property type="protein sequence ID" value="KAF4310777.1"/>
    <property type="molecule type" value="Genomic_DNA"/>
</dbReference>
<feature type="domain" description="Aminotransferase class I/classII large" evidence="11">
    <location>
        <begin position="57"/>
        <end position="393"/>
    </location>
</feature>
<comment type="subcellular location">
    <subcellularLocation>
        <location evidence="2">Membrane</location>
        <topology evidence="2">Multi-pass membrane protein</topology>
    </subcellularLocation>
</comment>
<evidence type="ECO:0000256" key="1">
    <source>
        <dbReference type="ARBA" id="ARBA00001933"/>
    </source>
</evidence>
<name>A0A8H4J2U4_9PEZI</name>
<dbReference type="PANTHER" id="PTHR43795:SF32">
    <property type="entry name" value="AMINOTRANSFERASE GLII-RELATED"/>
    <property type="match status" value="1"/>
</dbReference>
<dbReference type="SUPFAM" id="SSF53383">
    <property type="entry name" value="PLP-dependent transferases"/>
    <property type="match status" value="1"/>
</dbReference>
<dbReference type="Gene3D" id="3.90.1150.10">
    <property type="entry name" value="Aspartate Aminotransferase, domain 1"/>
    <property type="match status" value="1"/>
</dbReference>
<dbReference type="CDD" id="cd00609">
    <property type="entry name" value="AAT_like"/>
    <property type="match status" value="1"/>
</dbReference>
<evidence type="ECO:0000256" key="10">
    <source>
        <dbReference type="SAM" id="Phobius"/>
    </source>
</evidence>
<sequence>MPKISKQVEERKKKAADSKLDLSTSENFLIRPELMRIYKNAIGDGLESSHLSYPKGFSGDPALVSQLAQFFNSYFSPSIPVEPNHVVTAPGAATCLDTLLFNICDPGDAVLVPGPYWNGFDFQFRVRSSVEPITVNVEEFSDTFTTKLIPALSAALEASERPVRALILTNPHNPFGQCYSKEVLEQCVKFCQQHGIHYVSDEVYALSVLAGADLEGRAPFTSALSLDLQALGCAPEYVHTIWSASKDFGSSGIRMGCIVTQANSALAVGTALGANTQTSSFSAIAVTGLLGSPELPDLMRLNAARLAEAYRTVTEFLDRHGIKYIPVTAGLFVFARLNPDAKTWEDEAATVAGLADAGVLVSPGRAYHGVEHEKGWARITFAVEPAELRAGLGVIAATLSGMANLGFSESCTLEEATTPNLKLRDATGSIWPHIALILVQIVAYNVPNFAGRRLVFGLAIVGLAITAQLNLFTQDIATANLFALAWPHYLSTLEKIVFAGDKGPEGDLWRLDKRAQEALGFAPFSYEKLKWAVVLLLNLRGVDWSFQIPKMPKKGARYNSRARFLVVQSIELVGVLFMADLVSHAMIRLNFSRAGYPPGTLNSRCLTLRDPDPFWGFLKTLVYGSGPYYFINMQYITCSIVAVALGISQPKDWPPLFGKLAEVTTVRKFWGEFWQQMMRRFFTTYSRQFTRALGIKRGTNLSAYTQLWMTFAVSGVFHAASILLMPSPANVSFYERTAGIMYYFLWQAAVITLEDFLQWAWKRAFGEPKGPTHVLGYLWVICSFWISLPWPGDVMLRVKMGEVAPLPTAWTAGLVERIPLR</sequence>
<keyword evidence="8 10" id="KW-1133">Transmembrane helix</keyword>
<feature type="transmembrane region" description="Helical" evidence="10">
    <location>
        <begin position="628"/>
        <end position="647"/>
    </location>
</feature>
<feature type="transmembrane region" description="Helical" evidence="10">
    <location>
        <begin position="701"/>
        <end position="720"/>
    </location>
</feature>
<dbReference type="OrthoDB" id="1077582at2759"/>
<dbReference type="InterPro" id="IPR015424">
    <property type="entry name" value="PyrdxlP-dep_Trfase"/>
</dbReference>
<feature type="transmembrane region" description="Helical" evidence="10">
    <location>
        <begin position="566"/>
        <end position="587"/>
    </location>
</feature>
<keyword evidence="9 10" id="KW-0472">Membrane</keyword>
<dbReference type="InterPro" id="IPR032805">
    <property type="entry name" value="Wax_synthase_dom"/>
</dbReference>
<dbReference type="InterPro" id="IPR004839">
    <property type="entry name" value="Aminotransferase_I/II_large"/>
</dbReference>
<dbReference type="Proteomes" id="UP000572817">
    <property type="component" value="Unassembled WGS sequence"/>
</dbReference>
<evidence type="ECO:0000313" key="13">
    <source>
        <dbReference type="EMBL" id="KAF4310777.1"/>
    </source>
</evidence>
<organism evidence="13 14">
    <name type="scientific">Botryosphaeria dothidea</name>
    <dbReference type="NCBI Taxonomy" id="55169"/>
    <lineage>
        <taxon>Eukaryota</taxon>
        <taxon>Fungi</taxon>
        <taxon>Dikarya</taxon>
        <taxon>Ascomycota</taxon>
        <taxon>Pezizomycotina</taxon>
        <taxon>Dothideomycetes</taxon>
        <taxon>Dothideomycetes incertae sedis</taxon>
        <taxon>Botryosphaeriales</taxon>
        <taxon>Botryosphaeriaceae</taxon>
        <taxon>Botryosphaeria</taxon>
    </lineage>
</organism>
<dbReference type="AlphaFoldDB" id="A0A8H4J2U4"/>
<feature type="transmembrane region" description="Helical" evidence="10">
    <location>
        <begin position="773"/>
        <end position="790"/>
    </location>
</feature>
<evidence type="ECO:0000256" key="4">
    <source>
        <dbReference type="ARBA" id="ARBA00022576"/>
    </source>
</evidence>